<protein>
    <submittedName>
        <fullName evidence="8">Unnamed protein product</fullName>
    </submittedName>
</protein>
<dbReference type="Pfam" id="PF22748">
    <property type="entry name" value="PexRD54_WY"/>
    <property type="match status" value="1"/>
</dbReference>
<organism evidence="8 9">
    <name type="scientific">Phytophthora fragariaefolia</name>
    <dbReference type="NCBI Taxonomy" id="1490495"/>
    <lineage>
        <taxon>Eukaryota</taxon>
        <taxon>Sar</taxon>
        <taxon>Stramenopiles</taxon>
        <taxon>Oomycota</taxon>
        <taxon>Peronosporomycetes</taxon>
        <taxon>Peronosporales</taxon>
        <taxon>Peronosporaceae</taxon>
        <taxon>Phytophthora</taxon>
    </lineage>
</organism>
<evidence type="ECO:0000256" key="5">
    <source>
        <dbReference type="ARBA" id="ARBA00022729"/>
    </source>
</evidence>
<feature type="domain" description="RxLR effector PexRD54 WY" evidence="7">
    <location>
        <begin position="57"/>
        <end position="95"/>
    </location>
</feature>
<evidence type="ECO:0000256" key="6">
    <source>
        <dbReference type="ARBA" id="ARBA00023026"/>
    </source>
</evidence>
<dbReference type="GO" id="GO:0043657">
    <property type="term" value="C:host cell"/>
    <property type="evidence" value="ECO:0007669"/>
    <property type="project" value="UniProtKB-SubCell"/>
</dbReference>
<sequence length="284" mass="32136">MKTWLKYMKMVNKNDPDAAIITSLTARYGDAKLAKMIVEAKTMPKTAQIAGKLEHGQIQAWIKNHESVEDVFVLLALDKVGDNLFRTPQFKSWVAFATASIPKNPEVSIMMALKTRYNDKSLAVMIESATKVPSTEAIATKLQINLLDRWYLEKKKPGDVLVLLQINKPGKNIIGSPEFNTWAIYTTMLSKKDPEASMISTMTNHYGDEALSAMLETAKNVRETKAMADDLQNAQFKSWLARELTPKEFLNLLGMQNTLREPNDIVWYMYKAFYETAKATKTKS</sequence>
<accession>A0A9W6Y1X1</accession>
<dbReference type="OrthoDB" id="116824at2759"/>
<evidence type="ECO:0000256" key="3">
    <source>
        <dbReference type="ARBA" id="ARBA00010400"/>
    </source>
</evidence>
<dbReference type="AlphaFoldDB" id="A0A9W6Y1X1"/>
<evidence type="ECO:0000256" key="1">
    <source>
        <dbReference type="ARBA" id="ARBA00004340"/>
    </source>
</evidence>
<keyword evidence="9" id="KW-1185">Reference proteome</keyword>
<keyword evidence="5" id="KW-0732">Signal</keyword>
<dbReference type="Proteomes" id="UP001165121">
    <property type="component" value="Unassembled WGS sequence"/>
</dbReference>
<reference evidence="8" key="1">
    <citation type="submission" date="2023-04" db="EMBL/GenBank/DDBJ databases">
        <title>Phytophthora fragariaefolia NBRC 109709.</title>
        <authorList>
            <person name="Ichikawa N."/>
            <person name="Sato H."/>
            <person name="Tonouchi N."/>
        </authorList>
    </citation>
    <scope>NUCLEOTIDE SEQUENCE</scope>
    <source>
        <strain evidence="8">NBRC 109709</strain>
    </source>
</reference>
<evidence type="ECO:0000313" key="9">
    <source>
        <dbReference type="Proteomes" id="UP001165121"/>
    </source>
</evidence>
<evidence type="ECO:0000256" key="4">
    <source>
        <dbReference type="ARBA" id="ARBA00022525"/>
    </source>
</evidence>
<dbReference type="InterPro" id="IPR054463">
    <property type="entry name" value="PexRD54_WY"/>
</dbReference>
<evidence type="ECO:0000259" key="7">
    <source>
        <dbReference type="Pfam" id="PF22748"/>
    </source>
</evidence>
<comment type="similarity">
    <text evidence="3">Belongs to the RxLR effector family.</text>
</comment>
<keyword evidence="6" id="KW-0843">Virulence</keyword>
<proteinExistence type="inferred from homology"/>
<name>A0A9W6Y1X1_9STRA</name>
<dbReference type="GO" id="GO:0005576">
    <property type="term" value="C:extracellular region"/>
    <property type="evidence" value="ECO:0007669"/>
    <property type="project" value="UniProtKB-SubCell"/>
</dbReference>
<comment type="caution">
    <text evidence="8">The sequence shown here is derived from an EMBL/GenBank/DDBJ whole genome shotgun (WGS) entry which is preliminary data.</text>
</comment>
<evidence type="ECO:0000313" key="8">
    <source>
        <dbReference type="EMBL" id="GMF50283.1"/>
    </source>
</evidence>
<evidence type="ECO:0000256" key="2">
    <source>
        <dbReference type="ARBA" id="ARBA00004613"/>
    </source>
</evidence>
<keyword evidence="4" id="KW-0964">Secreted</keyword>
<comment type="subcellular location">
    <subcellularLocation>
        <location evidence="1">Host cell</location>
    </subcellularLocation>
    <subcellularLocation>
        <location evidence="2">Secreted</location>
    </subcellularLocation>
</comment>
<dbReference type="EMBL" id="BSXT01002669">
    <property type="protein sequence ID" value="GMF50283.1"/>
    <property type="molecule type" value="Genomic_DNA"/>
</dbReference>
<gene>
    <name evidence="8" type="ORF">Pfra01_002003800</name>
</gene>